<dbReference type="InterPro" id="IPR029045">
    <property type="entry name" value="ClpP/crotonase-like_dom_sf"/>
</dbReference>
<dbReference type="EMBL" id="LIYD01000005">
    <property type="protein sequence ID" value="KOS07575.1"/>
    <property type="molecule type" value="Genomic_DNA"/>
</dbReference>
<dbReference type="Pfam" id="PF14684">
    <property type="entry name" value="Tricorn_C1"/>
    <property type="match status" value="1"/>
</dbReference>
<evidence type="ECO:0000259" key="1">
    <source>
        <dbReference type="SMART" id="SM00245"/>
    </source>
</evidence>
<dbReference type="PATRIC" id="fig|1202724.3.peg.3565"/>
<dbReference type="AlphaFoldDB" id="A0A0M8MCY7"/>
<dbReference type="GO" id="GO:0008236">
    <property type="term" value="F:serine-type peptidase activity"/>
    <property type="evidence" value="ECO:0007669"/>
    <property type="project" value="InterPro"/>
</dbReference>
<evidence type="ECO:0000313" key="2">
    <source>
        <dbReference type="EMBL" id="KOS07575.1"/>
    </source>
</evidence>
<feature type="domain" description="Tail specific protease" evidence="1">
    <location>
        <begin position="206"/>
        <end position="404"/>
    </location>
</feature>
<dbReference type="Gene3D" id="3.30.750.44">
    <property type="match status" value="1"/>
</dbReference>
<dbReference type="Pfam" id="PF03572">
    <property type="entry name" value="Peptidase_S41"/>
    <property type="match status" value="1"/>
</dbReference>
<gene>
    <name evidence="2" type="ORF">AM493_17150</name>
</gene>
<dbReference type="RefSeq" id="WP_054409284.1">
    <property type="nucleotide sequence ID" value="NZ_FOYA01000002.1"/>
</dbReference>
<dbReference type="GO" id="GO:0006508">
    <property type="term" value="P:proteolysis"/>
    <property type="evidence" value="ECO:0007669"/>
    <property type="project" value="InterPro"/>
</dbReference>
<dbReference type="OrthoDB" id="6397760at2"/>
<protein>
    <recommendedName>
        <fullName evidence="1">Tail specific protease domain-containing protein</fullName>
    </recommendedName>
</protein>
<dbReference type="CDD" id="cd07563">
    <property type="entry name" value="Peptidase_S41_IRBP"/>
    <property type="match status" value="1"/>
</dbReference>
<dbReference type="InterPro" id="IPR005151">
    <property type="entry name" value="Tail-specific_protease"/>
</dbReference>
<sequence length="435" mass="51046">MFKKAIFVIIISITAICCKSSKKEKLTKADLNGYWEQQGEGEIIEINDSLVISYYSSNFNCYPNWKISREYFNNQTPTITLNDDGSFTNKEGFTVYTYMKLKEKPQLCTDLTENQKNNNTYNFETLWNTFNEQYVFFKERNINWDLIKKKYKSKFTDKTEPFEFYLLLEKMVLELKDAHSDFEVPDEFDVQWHNLNKKIDTIDYKTLTQRKILKKYLKNVKTYNDGQIYYGLIGNDIGYIQLNSMEQVDDIHSITDSVIYEIRNTKACIIDLRFNGGGDDLTGLDFLSHFINKPCNVYSKKRRFRDGFAGNQTIKIEPSKNRYTKEIYVLTSSYTVSAAETTILATLNFDNFKKIGSNTSGAFSDILNKKLPNGWNYWLSNEVYEGTNGKNYEVYGIPPDYQIDYPREKEQFLKSLYFELDKEDRAIVKVTELIE</sequence>
<proteinExistence type="predicted"/>
<keyword evidence="3" id="KW-1185">Reference proteome</keyword>
<accession>A0A0M8MCY7</accession>
<evidence type="ECO:0000313" key="3">
    <source>
        <dbReference type="Proteomes" id="UP000037755"/>
    </source>
</evidence>
<dbReference type="STRING" id="1202724.AM493_17150"/>
<reference evidence="2 3" key="1">
    <citation type="submission" date="2015-08" db="EMBL/GenBank/DDBJ databases">
        <title>Whole genome sequence of Flavobacterium akiainvivens IK-1T, from decaying Wikstroemia oahuensis, an endemic Hawaiian shrub.</title>
        <authorList>
            <person name="Wan X."/>
            <person name="Hou S."/>
            <person name="Saito J."/>
            <person name="Donachie S."/>
        </authorList>
    </citation>
    <scope>NUCLEOTIDE SEQUENCE [LARGE SCALE GENOMIC DNA]</scope>
    <source>
        <strain evidence="2 3">IK-1</strain>
    </source>
</reference>
<comment type="caution">
    <text evidence="2">The sequence shown here is derived from an EMBL/GenBank/DDBJ whole genome shotgun (WGS) entry which is preliminary data.</text>
</comment>
<organism evidence="2 3">
    <name type="scientific">Flavobacterium akiainvivens</name>
    <dbReference type="NCBI Taxonomy" id="1202724"/>
    <lineage>
        <taxon>Bacteria</taxon>
        <taxon>Pseudomonadati</taxon>
        <taxon>Bacteroidota</taxon>
        <taxon>Flavobacteriia</taxon>
        <taxon>Flavobacteriales</taxon>
        <taxon>Flavobacteriaceae</taxon>
        <taxon>Flavobacterium</taxon>
    </lineage>
</organism>
<dbReference type="SUPFAM" id="SSF52096">
    <property type="entry name" value="ClpP/crotonase"/>
    <property type="match status" value="1"/>
</dbReference>
<dbReference type="Gene3D" id="3.90.226.10">
    <property type="entry name" value="2-enoyl-CoA Hydratase, Chain A, domain 1"/>
    <property type="match status" value="1"/>
</dbReference>
<dbReference type="SMART" id="SM00245">
    <property type="entry name" value="TSPc"/>
    <property type="match status" value="1"/>
</dbReference>
<name>A0A0M8MCY7_9FLAO</name>
<dbReference type="PANTHER" id="PTHR11261">
    <property type="entry name" value="INTERPHOTORECEPTOR RETINOID-BINDING PROTEIN"/>
    <property type="match status" value="1"/>
</dbReference>
<dbReference type="InterPro" id="IPR028204">
    <property type="entry name" value="Tricorn_C1"/>
</dbReference>
<dbReference type="Proteomes" id="UP000037755">
    <property type="component" value="Unassembled WGS sequence"/>
</dbReference>
<dbReference type="PANTHER" id="PTHR11261:SF3">
    <property type="entry name" value="RETINOL-BINDING PROTEIN 3"/>
    <property type="match status" value="1"/>
</dbReference>